<dbReference type="PANTHER" id="PTHR43080:SF2">
    <property type="entry name" value="CBS DOMAIN-CONTAINING PROTEIN"/>
    <property type="match status" value="1"/>
</dbReference>
<reference evidence="4" key="1">
    <citation type="submission" date="2022-06" db="EMBL/GenBank/DDBJ databases">
        <title>Gracilimonas sp. CAU 1638 isolated from sea sediment.</title>
        <authorList>
            <person name="Kim W."/>
        </authorList>
    </citation>
    <scope>NUCLEOTIDE SEQUENCE</scope>
    <source>
        <strain evidence="4">CAU 1638</strain>
    </source>
</reference>
<dbReference type="InterPro" id="IPR000644">
    <property type="entry name" value="CBS_dom"/>
</dbReference>
<dbReference type="InterPro" id="IPR046342">
    <property type="entry name" value="CBS_dom_sf"/>
</dbReference>
<dbReference type="SUPFAM" id="SSF54631">
    <property type="entry name" value="CBS-domain pair"/>
    <property type="match status" value="1"/>
</dbReference>
<evidence type="ECO:0000313" key="4">
    <source>
        <dbReference type="EMBL" id="MCP9290499.1"/>
    </source>
</evidence>
<dbReference type="InterPro" id="IPR044725">
    <property type="entry name" value="CBSX3_CBS_dom"/>
</dbReference>
<feature type="domain" description="CBS" evidence="3">
    <location>
        <begin position="7"/>
        <end position="66"/>
    </location>
</feature>
<sequence>MQVKEILNQKGRDIFSVTPDSTVYDAIAKMAEYNVGALLVMENSNLKGIISERDYRNRVILEGRTSKTTEVQEIMTKDVIRVQPTDTVNLCMQLMTEKKIRHLPVVDDEQVVGVISIGDVVKTVIAHQKSEIDSLRNYIGGGYPT</sequence>
<dbReference type="EMBL" id="JANDBC010000001">
    <property type="protein sequence ID" value="MCP9290499.1"/>
    <property type="molecule type" value="Genomic_DNA"/>
</dbReference>
<dbReference type="CDD" id="cd04623">
    <property type="entry name" value="CBS_pair_bac_euk"/>
    <property type="match status" value="1"/>
</dbReference>
<dbReference type="Gene3D" id="3.10.580.10">
    <property type="entry name" value="CBS-domain"/>
    <property type="match status" value="1"/>
</dbReference>
<feature type="domain" description="CBS" evidence="3">
    <location>
        <begin position="75"/>
        <end position="131"/>
    </location>
</feature>
<dbReference type="InterPro" id="IPR051257">
    <property type="entry name" value="Diverse_CBS-Domain"/>
</dbReference>
<evidence type="ECO:0000313" key="5">
    <source>
        <dbReference type="Proteomes" id="UP001139125"/>
    </source>
</evidence>
<dbReference type="PANTHER" id="PTHR43080">
    <property type="entry name" value="CBS DOMAIN-CONTAINING PROTEIN CBSX3, MITOCHONDRIAL"/>
    <property type="match status" value="1"/>
</dbReference>
<dbReference type="RefSeq" id="WP_255132631.1">
    <property type="nucleotide sequence ID" value="NZ_JANDBC010000001.1"/>
</dbReference>
<keyword evidence="5" id="KW-1185">Reference proteome</keyword>
<evidence type="ECO:0000256" key="1">
    <source>
        <dbReference type="ARBA" id="ARBA00023122"/>
    </source>
</evidence>
<dbReference type="SMART" id="SM00116">
    <property type="entry name" value="CBS"/>
    <property type="match status" value="2"/>
</dbReference>
<keyword evidence="1 2" id="KW-0129">CBS domain</keyword>
<dbReference type="PROSITE" id="PS51371">
    <property type="entry name" value="CBS"/>
    <property type="match status" value="2"/>
</dbReference>
<evidence type="ECO:0000259" key="3">
    <source>
        <dbReference type="PROSITE" id="PS51371"/>
    </source>
</evidence>
<protein>
    <submittedName>
        <fullName evidence="4">CBS domain-containing protein</fullName>
    </submittedName>
</protein>
<evidence type="ECO:0000256" key="2">
    <source>
        <dbReference type="PROSITE-ProRule" id="PRU00703"/>
    </source>
</evidence>
<name>A0A9X2L1I5_9BACT</name>
<organism evidence="4 5">
    <name type="scientific">Gracilimonas sediminicola</name>
    <dbReference type="NCBI Taxonomy" id="2952158"/>
    <lineage>
        <taxon>Bacteria</taxon>
        <taxon>Pseudomonadati</taxon>
        <taxon>Balneolota</taxon>
        <taxon>Balneolia</taxon>
        <taxon>Balneolales</taxon>
        <taxon>Balneolaceae</taxon>
        <taxon>Gracilimonas</taxon>
    </lineage>
</organism>
<dbReference type="Proteomes" id="UP001139125">
    <property type="component" value="Unassembled WGS sequence"/>
</dbReference>
<proteinExistence type="predicted"/>
<comment type="caution">
    <text evidence="4">The sequence shown here is derived from an EMBL/GenBank/DDBJ whole genome shotgun (WGS) entry which is preliminary data.</text>
</comment>
<gene>
    <name evidence="4" type="ORF">NM125_02755</name>
</gene>
<dbReference type="Pfam" id="PF00571">
    <property type="entry name" value="CBS"/>
    <property type="match status" value="2"/>
</dbReference>
<accession>A0A9X2L1I5</accession>
<dbReference type="AlphaFoldDB" id="A0A9X2L1I5"/>